<sequence length="639" mass="71846">MKHLILDQTSNRFTKSATIERRYEQERENQLQHRGRTPYVDLLSSDRFTNLTRDPWINETPHATPTNTALLSQTHTPILIIGAGFGGLLFAIHLIQSGTYTAEDIILVDTAGGFGGTWYWNRYPGIMCDVESFIYMPLLEETGYMPSMKYVSGEELRRYAEMIAGKWGLVGRGLFWTTVRELRWDEEGKSWSVFAERENSENGPSNVTIEADIVMLASGPFSGPQAPEFPNLERYQGDIFHTSRWNYDITGGSAENPELQKLKDKKVGIIGTGASSIQVVPQLAAWAKELIVFQRTPSSVDWRNNYPINPEYWRQVSAEAGWQRRRMENFNSFTSNEDPLPTEDLVGDAWTTMPSFSVLTGGPGNLEDEYLSNIRARDHARQARIRDRVSQVVSKRETAELLQPWYRGWCKRPCFHDDYLAAFKKSNVKLVDLRNTEISGFTEKGIMVGKETEYPLDVIVLGTGLTFSGAASPAEKARITILGRGGKSMQDKWATGLATLHGVVSRDFPNLFYPGPHQIGVCANQMYVLDQLSSHVAYTISTAMRRATAGTKVTIEPMAEAEEGWASKIIARAEAMAGVANCTPGYYNNDGEIDKPRSMEELMNAARLANWGDGIADFIRIIEEWRSSDELDGLDVKYY</sequence>
<dbReference type="Pfam" id="PF00743">
    <property type="entry name" value="FMO-like"/>
    <property type="match status" value="1"/>
</dbReference>
<gene>
    <name evidence="8" type="ORF">BJX66DRAFT_349996</name>
</gene>
<dbReference type="EMBL" id="JBFTWV010000028">
    <property type="protein sequence ID" value="KAL2796255.1"/>
    <property type="molecule type" value="Genomic_DNA"/>
</dbReference>
<evidence type="ECO:0000313" key="8">
    <source>
        <dbReference type="EMBL" id="KAL2796255.1"/>
    </source>
</evidence>
<comment type="pathway">
    <text evidence="2">Secondary metabolite biosynthesis; terpenoid biosynthesis.</text>
</comment>
<dbReference type="PANTHER" id="PTHR43098">
    <property type="entry name" value="L-ORNITHINE N(5)-MONOOXYGENASE-RELATED"/>
    <property type="match status" value="1"/>
</dbReference>
<keyword evidence="9" id="KW-1185">Reference proteome</keyword>
<dbReference type="Proteomes" id="UP001610563">
    <property type="component" value="Unassembled WGS sequence"/>
</dbReference>
<dbReference type="Pfam" id="PF13450">
    <property type="entry name" value="NAD_binding_8"/>
    <property type="match status" value="1"/>
</dbReference>
<dbReference type="InterPro" id="IPR036188">
    <property type="entry name" value="FAD/NAD-bd_sf"/>
</dbReference>
<evidence type="ECO:0000256" key="6">
    <source>
        <dbReference type="ARBA" id="ARBA00022857"/>
    </source>
</evidence>
<dbReference type="InterPro" id="IPR020946">
    <property type="entry name" value="Flavin_mOase-like"/>
</dbReference>
<evidence type="ECO:0000256" key="2">
    <source>
        <dbReference type="ARBA" id="ARBA00004721"/>
    </source>
</evidence>
<evidence type="ECO:0000256" key="5">
    <source>
        <dbReference type="ARBA" id="ARBA00022827"/>
    </source>
</evidence>
<comment type="caution">
    <text evidence="8">The sequence shown here is derived from an EMBL/GenBank/DDBJ whole genome shotgun (WGS) entry which is preliminary data.</text>
</comment>
<comment type="similarity">
    <text evidence="3">Belongs to the FAD-binding monooxygenase family.</text>
</comment>
<reference evidence="8 9" key="1">
    <citation type="submission" date="2024-07" db="EMBL/GenBank/DDBJ databases">
        <title>Section-level genome sequencing and comparative genomics of Aspergillus sections Usti and Cavernicolus.</title>
        <authorList>
            <consortium name="Lawrence Berkeley National Laboratory"/>
            <person name="Nybo J.L."/>
            <person name="Vesth T.C."/>
            <person name="Theobald S."/>
            <person name="Frisvad J.C."/>
            <person name="Larsen T.O."/>
            <person name="Kjaerboelling I."/>
            <person name="Rothschild-Mancinelli K."/>
            <person name="Lyhne E.K."/>
            <person name="Kogle M.E."/>
            <person name="Barry K."/>
            <person name="Clum A."/>
            <person name="Na H."/>
            <person name="Ledsgaard L."/>
            <person name="Lin J."/>
            <person name="Lipzen A."/>
            <person name="Kuo A."/>
            <person name="Riley R."/>
            <person name="Mondo S."/>
            <person name="Labutti K."/>
            <person name="Haridas S."/>
            <person name="Pangalinan J."/>
            <person name="Salamov A.A."/>
            <person name="Simmons B.A."/>
            <person name="Magnuson J.K."/>
            <person name="Chen J."/>
            <person name="Drula E."/>
            <person name="Henrissat B."/>
            <person name="Wiebenga A."/>
            <person name="Lubbers R.J."/>
            <person name="Gomes A.C."/>
            <person name="Makela M.R."/>
            <person name="Stajich J."/>
            <person name="Grigoriev I.V."/>
            <person name="Mortensen U.H."/>
            <person name="De Vries R.P."/>
            <person name="Baker S.E."/>
            <person name="Andersen M.R."/>
        </authorList>
    </citation>
    <scope>NUCLEOTIDE SEQUENCE [LARGE SCALE GENOMIC DNA]</scope>
    <source>
        <strain evidence="8 9">CBS 209.92</strain>
    </source>
</reference>
<evidence type="ECO:0000256" key="3">
    <source>
        <dbReference type="ARBA" id="ARBA00010139"/>
    </source>
</evidence>
<evidence type="ECO:0008006" key="10">
    <source>
        <dbReference type="Google" id="ProtNLM"/>
    </source>
</evidence>
<proteinExistence type="inferred from homology"/>
<keyword evidence="6" id="KW-0521">NADP</keyword>
<dbReference type="PANTHER" id="PTHR43098:SF2">
    <property type="entry name" value="FAD-BINDING MONOOXYGENASE AUSB-RELATED"/>
    <property type="match status" value="1"/>
</dbReference>
<keyword evidence="5" id="KW-0274">FAD</keyword>
<dbReference type="Gene3D" id="3.50.50.60">
    <property type="entry name" value="FAD/NAD(P)-binding domain"/>
    <property type="match status" value="2"/>
</dbReference>
<comment type="cofactor">
    <cofactor evidence="1">
        <name>FAD</name>
        <dbReference type="ChEBI" id="CHEBI:57692"/>
    </cofactor>
</comment>
<evidence type="ECO:0000256" key="1">
    <source>
        <dbReference type="ARBA" id="ARBA00001974"/>
    </source>
</evidence>
<dbReference type="InterPro" id="IPR050775">
    <property type="entry name" value="FAD-binding_Monooxygenases"/>
</dbReference>
<accession>A0ABR4GB50</accession>
<keyword evidence="7" id="KW-0560">Oxidoreductase</keyword>
<keyword evidence="4" id="KW-0285">Flavoprotein</keyword>
<evidence type="ECO:0000313" key="9">
    <source>
        <dbReference type="Proteomes" id="UP001610563"/>
    </source>
</evidence>
<dbReference type="SUPFAM" id="SSF51905">
    <property type="entry name" value="FAD/NAD(P)-binding domain"/>
    <property type="match status" value="3"/>
</dbReference>
<evidence type="ECO:0000256" key="7">
    <source>
        <dbReference type="ARBA" id="ARBA00023002"/>
    </source>
</evidence>
<name>A0ABR4GB50_9EURO</name>
<protein>
    <recommendedName>
        <fullName evidence="10">Monooxygenase</fullName>
    </recommendedName>
</protein>
<evidence type="ECO:0000256" key="4">
    <source>
        <dbReference type="ARBA" id="ARBA00022630"/>
    </source>
</evidence>
<organism evidence="8 9">
    <name type="scientific">Aspergillus keveii</name>
    <dbReference type="NCBI Taxonomy" id="714993"/>
    <lineage>
        <taxon>Eukaryota</taxon>
        <taxon>Fungi</taxon>
        <taxon>Dikarya</taxon>
        <taxon>Ascomycota</taxon>
        <taxon>Pezizomycotina</taxon>
        <taxon>Eurotiomycetes</taxon>
        <taxon>Eurotiomycetidae</taxon>
        <taxon>Eurotiales</taxon>
        <taxon>Aspergillaceae</taxon>
        <taxon>Aspergillus</taxon>
        <taxon>Aspergillus subgen. Nidulantes</taxon>
    </lineage>
</organism>